<dbReference type="STRING" id="335973.SAMN04488693_1184"/>
<proteinExistence type="predicted"/>
<name>A0A1G8MHH2_9MICC</name>
<evidence type="ECO:0000313" key="1">
    <source>
        <dbReference type="EMBL" id="SDI67374.1"/>
    </source>
</evidence>
<dbReference type="RefSeq" id="WP_090587748.1">
    <property type="nucleotide sequence ID" value="NZ_FNDT01000018.1"/>
</dbReference>
<evidence type="ECO:0000313" key="2">
    <source>
        <dbReference type="Proteomes" id="UP000199258"/>
    </source>
</evidence>
<dbReference type="Proteomes" id="UP000199258">
    <property type="component" value="Unassembled WGS sequence"/>
</dbReference>
<reference evidence="1 2" key="1">
    <citation type="submission" date="2016-10" db="EMBL/GenBank/DDBJ databases">
        <authorList>
            <person name="de Groot N.N."/>
        </authorList>
    </citation>
    <scope>NUCLEOTIDE SEQUENCE [LARGE SCALE GENOMIC DNA]</scope>
    <source>
        <strain evidence="1 2">NP_1H</strain>
    </source>
</reference>
<organism evidence="1 2">
    <name type="scientific">Arthrobacter subterraneus</name>
    <dbReference type="NCBI Taxonomy" id="335973"/>
    <lineage>
        <taxon>Bacteria</taxon>
        <taxon>Bacillati</taxon>
        <taxon>Actinomycetota</taxon>
        <taxon>Actinomycetes</taxon>
        <taxon>Micrococcales</taxon>
        <taxon>Micrococcaceae</taxon>
        <taxon>Arthrobacter</taxon>
    </lineage>
</organism>
<dbReference type="OrthoDB" id="4578094at2"/>
<accession>A0A1G8MHH2</accession>
<dbReference type="AlphaFoldDB" id="A0A1G8MHH2"/>
<gene>
    <name evidence="1" type="ORF">SAMN04488693_1184</name>
</gene>
<dbReference type="EMBL" id="FNDT01000018">
    <property type="protein sequence ID" value="SDI67374.1"/>
    <property type="molecule type" value="Genomic_DNA"/>
</dbReference>
<protein>
    <submittedName>
        <fullName evidence="1">Uncharacterized protein</fullName>
    </submittedName>
</protein>
<sequence>MPLYASTFQWPDPAIDFVSLSSGARDGIAELVARSDRWILKAPGNFSGVTGQPGQRTLSTTLDGEPALIRGSVFAIDGDLGLRVDELRIGSVEMDAEYVSATANFEHLASACTYRPEDGAARDAHQALVFPALDDVAEMRAELPCRATAITLSADAPVPLEAFETQLTTFQDLLTFAADQPCSRTSLTLTDRSGNDVRVFGRDKYKPFNGKTRKPIEFSLRFVSDQTQRVIDGWWKARDELLPVTQIIAGLRYQPGYVEADAVLSAAAIEALATAGLCDPRPLLSQEDAEPIVAALNSLDGTNQAQRDAIARLKGELHRTTFRSKVESLIEDIAPEKWGLSRVRTDEWIKLFLKARNGIAHAAPGLPGGVSIWKESELLRSIRDANWIVITLVLIAQLGVPDAAIDRVAERLGTRYGIRHQETPIFAPREH</sequence>
<keyword evidence="2" id="KW-1185">Reference proteome</keyword>